<sequence length="61" mass="7068">MLFQTVNKSRLSHRLQIKGANMPGKESESNPFFAKPILNSPYEYPGIHWQGKGGRYRFDLE</sequence>
<dbReference type="STRING" id="243090.RB7755"/>
<gene>
    <name evidence="1" type="ordered locus">RB7755</name>
</gene>
<accession>Q7UN62</accession>
<dbReference type="EnsemblBacteria" id="CAD75557">
    <property type="protein sequence ID" value="CAD75557"/>
    <property type="gene ID" value="RB7755"/>
</dbReference>
<keyword evidence="2" id="KW-1185">Reference proteome</keyword>
<dbReference type="HOGENOM" id="CLU_2919716_0_0_0"/>
<evidence type="ECO:0000313" key="2">
    <source>
        <dbReference type="Proteomes" id="UP000001025"/>
    </source>
</evidence>
<evidence type="ECO:0000313" key="1">
    <source>
        <dbReference type="EMBL" id="CAD75557.1"/>
    </source>
</evidence>
<dbReference type="AlphaFoldDB" id="Q7UN62"/>
<organism evidence="1 2">
    <name type="scientific">Rhodopirellula baltica (strain DSM 10527 / NCIMB 13988 / SH1)</name>
    <dbReference type="NCBI Taxonomy" id="243090"/>
    <lineage>
        <taxon>Bacteria</taxon>
        <taxon>Pseudomonadati</taxon>
        <taxon>Planctomycetota</taxon>
        <taxon>Planctomycetia</taxon>
        <taxon>Pirellulales</taxon>
        <taxon>Pirellulaceae</taxon>
        <taxon>Rhodopirellula</taxon>
    </lineage>
</organism>
<dbReference type="InParanoid" id="Q7UN62"/>
<dbReference type="OrthoDB" id="9803459at2"/>
<proteinExistence type="predicted"/>
<reference evidence="1 2" key="1">
    <citation type="journal article" date="2003" name="Proc. Natl. Acad. Sci. U.S.A.">
        <title>Complete genome sequence of the marine planctomycete Pirellula sp. strain 1.</title>
        <authorList>
            <person name="Gloeckner F.O."/>
            <person name="Kube M."/>
            <person name="Bauer M."/>
            <person name="Teeling H."/>
            <person name="Lombardot T."/>
            <person name="Ludwig W."/>
            <person name="Gade D."/>
            <person name="Beck A."/>
            <person name="Borzym K."/>
            <person name="Heitmann K."/>
            <person name="Rabus R."/>
            <person name="Schlesner H."/>
            <person name="Amann R."/>
            <person name="Reinhardt R."/>
        </authorList>
    </citation>
    <scope>NUCLEOTIDE SEQUENCE [LARGE SCALE GENOMIC DNA]</scope>
    <source>
        <strain evidence="2">DSM 10527 / NCIMB 13988 / SH1</strain>
    </source>
</reference>
<dbReference type="Proteomes" id="UP000001025">
    <property type="component" value="Chromosome"/>
</dbReference>
<dbReference type="EMBL" id="BX294146">
    <property type="protein sequence ID" value="CAD75557.1"/>
    <property type="molecule type" value="Genomic_DNA"/>
</dbReference>
<name>Q7UN62_RHOBA</name>
<dbReference type="PATRIC" id="fig|243090.15.peg.3744"/>
<protein>
    <submittedName>
        <fullName evidence="1">Uncharacterized protein</fullName>
    </submittedName>
</protein>
<dbReference type="KEGG" id="rba:RB7755"/>